<gene>
    <name evidence="1" type="ORF">L227DRAFT_652198</name>
</gene>
<dbReference type="Proteomes" id="UP000313359">
    <property type="component" value="Unassembled WGS sequence"/>
</dbReference>
<sequence>MSADTQPPSKTEKVFDIYISGYALTLDMISRLCLLKYNAPPAVLKNMGPLDTACYYFQRCKAIDAPTLVHTYCKDQAQGGKVVERWILPGKVAFFQPGNPPTLSYDDETRAYLNTWLPPDLLQTEEFKDIRFLCMHWPRGERPTGIVLHAIRMLNKDYRERHQKAQQIYLVRRRKHGITAPLPPSFPVEWLV</sequence>
<evidence type="ECO:0000313" key="2">
    <source>
        <dbReference type="Proteomes" id="UP000313359"/>
    </source>
</evidence>
<proteinExistence type="predicted"/>
<evidence type="ECO:0000313" key="1">
    <source>
        <dbReference type="EMBL" id="RPD62050.1"/>
    </source>
</evidence>
<dbReference type="AlphaFoldDB" id="A0A5C2SE80"/>
<name>A0A5C2SE80_9APHY</name>
<dbReference type="EMBL" id="ML122260">
    <property type="protein sequence ID" value="RPD62050.1"/>
    <property type="molecule type" value="Genomic_DNA"/>
</dbReference>
<organism evidence="1 2">
    <name type="scientific">Lentinus tigrinus ALCF2SS1-6</name>
    <dbReference type="NCBI Taxonomy" id="1328759"/>
    <lineage>
        <taxon>Eukaryota</taxon>
        <taxon>Fungi</taxon>
        <taxon>Dikarya</taxon>
        <taxon>Basidiomycota</taxon>
        <taxon>Agaricomycotina</taxon>
        <taxon>Agaricomycetes</taxon>
        <taxon>Polyporales</taxon>
        <taxon>Polyporaceae</taxon>
        <taxon>Lentinus</taxon>
    </lineage>
</organism>
<protein>
    <submittedName>
        <fullName evidence="1">Uncharacterized protein</fullName>
    </submittedName>
</protein>
<keyword evidence="2" id="KW-1185">Reference proteome</keyword>
<reference evidence="1" key="1">
    <citation type="journal article" date="2018" name="Genome Biol. Evol.">
        <title>Genomics and development of Lentinus tigrinus, a white-rot wood-decaying mushroom with dimorphic fruiting bodies.</title>
        <authorList>
            <person name="Wu B."/>
            <person name="Xu Z."/>
            <person name="Knudson A."/>
            <person name="Carlson A."/>
            <person name="Chen N."/>
            <person name="Kovaka S."/>
            <person name="LaButti K."/>
            <person name="Lipzen A."/>
            <person name="Pennachio C."/>
            <person name="Riley R."/>
            <person name="Schakwitz W."/>
            <person name="Umezawa K."/>
            <person name="Ohm R.A."/>
            <person name="Grigoriev I.V."/>
            <person name="Nagy L.G."/>
            <person name="Gibbons J."/>
            <person name="Hibbett D."/>
        </authorList>
    </citation>
    <scope>NUCLEOTIDE SEQUENCE [LARGE SCALE GENOMIC DNA]</scope>
    <source>
        <strain evidence="1">ALCF2SS1-6</strain>
    </source>
</reference>
<dbReference type="OrthoDB" id="2746767at2759"/>
<accession>A0A5C2SE80</accession>